<feature type="compositionally biased region" description="Low complexity" evidence="1">
    <location>
        <begin position="684"/>
        <end position="696"/>
    </location>
</feature>
<evidence type="ECO:0000256" key="1">
    <source>
        <dbReference type="SAM" id="MobiDB-lite"/>
    </source>
</evidence>
<protein>
    <recommendedName>
        <fullName evidence="6">TROVE domain-containing protein</fullName>
    </recommendedName>
</protein>
<dbReference type="InterPro" id="IPR056690">
    <property type="entry name" value="DUF7788"/>
</dbReference>
<feature type="compositionally biased region" description="Basic and acidic residues" evidence="1">
    <location>
        <begin position="286"/>
        <end position="301"/>
    </location>
</feature>
<dbReference type="Pfam" id="PF25043">
    <property type="entry name" value="DUF7788"/>
    <property type="match status" value="1"/>
</dbReference>
<accession>A0ABQ9P1E8</accession>
<name>A0ABQ9P1E8_9PEZI</name>
<feature type="domain" description="DUF7788" evidence="3">
    <location>
        <begin position="537"/>
        <end position="820"/>
    </location>
</feature>
<proteinExistence type="predicted"/>
<dbReference type="InterPro" id="IPR011205">
    <property type="entry name" value="UCP015417_vWA"/>
</dbReference>
<gene>
    <name evidence="4" type="ORF">H2201_001477</name>
</gene>
<reference evidence="4" key="1">
    <citation type="submission" date="2022-10" db="EMBL/GenBank/DDBJ databases">
        <title>Culturing micro-colonial fungi from biological soil crusts in the Mojave desert and describing Neophaeococcomyces mojavensis, and introducing the new genera and species Taxawa tesnikishii.</title>
        <authorList>
            <person name="Kurbessoian T."/>
            <person name="Stajich J.E."/>
        </authorList>
    </citation>
    <scope>NUCLEOTIDE SEQUENCE</scope>
    <source>
        <strain evidence="4">TK_1</strain>
    </source>
</reference>
<dbReference type="InterPro" id="IPR058580">
    <property type="entry name" value="DUF2828"/>
</dbReference>
<dbReference type="PIRSF" id="PIRSF015417">
    <property type="entry name" value="T31B5_30_vWA"/>
    <property type="match status" value="1"/>
</dbReference>
<sequence>MSNTESKKLATSSIHSSFPVLVPDVEALFLEDASFEAYIRETLRDYSKRQAEASLAAAAVPETTGTEMQVDEESSDAQVAAGVDSPGSLDPHIDDDPDSSAHLPESMEAGGKMLTENADVTYRTTQSPLVDLFFSLEKQIASEKLQLLLDATWKEDPLTALKIIWSGRSIHLGRGERGTFYRCVGWLAKNHPLTALLNLKWLARPVIEKKVVKKEDADLDAIIVDAPEDVEGDDQWLVRHGVSHGYWKDLLNILVLAVYGSLDVWKDPKVILNVKNAQPKKRKFNSTKEEAKENKHAQEQERHQRFLTMFNEDGLYRALHLTVARLFAEQLRADTKLLNSSDKKALRRLSLCAKWAPSLERSHDKHTFIASTIAEMLYPQAELNPTLTDRETYLKHAREAYRSRTLAPLRKALAVVERDITAENFSAIKYERVPSLAMDRYKILFATKDTDHFSAYLQDVSSGKARISGAVLTPATLVRQAMDIKPIPTRPRPSSSDPKATSKWMLKHKIDQVSIQVLNGQWNTLVQRMRDSGTLENSIAVADVSGSMYTPIFPDRTRPIDSAVGLALLVAELAEPPFRGAFITFSSTPQIVRVSDHRDGFDFVMKVQELAGSDWGMNTDFVAVFEKLILPLAIENKVPADQMVKRVFVFSDMHFDAAQPPEAPLSAPSSPSSVPSAPLPSSPMSPSSPQAPSLQSTTPEACGERWSTSFERIQKKFKEAGYEMPELVFWNLAGARPGAVEQGAPMPVQADEPGCALVSGYSQAMMKMFLEGGGFEDPEEEGDKMEVVEKKVVLDEKGEKKEEVVTREEKKDPMFYVRKGVGHRAYEMLEVYD</sequence>
<dbReference type="Pfam" id="PF11443">
    <property type="entry name" value="DUF2828"/>
    <property type="match status" value="1"/>
</dbReference>
<dbReference type="PANTHER" id="PTHR31373:SF27">
    <property type="entry name" value="TROVE DOMAIN-CONTAINING PROTEIN"/>
    <property type="match status" value="1"/>
</dbReference>
<evidence type="ECO:0000259" key="3">
    <source>
        <dbReference type="Pfam" id="PF25043"/>
    </source>
</evidence>
<evidence type="ECO:0000313" key="5">
    <source>
        <dbReference type="Proteomes" id="UP001172684"/>
    </source>
</evidence>
<feature type="region of interest" description="Disordered" evidence="1">
    <location>
        <begin position="62"/>
        <end position="105"/>
    </location>
</feature>
<keyword evidence="5" id="KW-1185">Reference proteome</keyword>
<evidence type="ECO:0000313" key="4">
    <source>
        <dbReference type="EMBL" id="KAJ9668429.1"/>
    </source>
</evidence>
<feature type="region of interest" description="Disordered" evidence="1">
    <location>
        <begin position="660"/>
        <end position="705"/>
    </location>
</feature>
<comment type="caution">
    <text evidence="4">The sequence shown here is derived from an EMBL/GenBank/DDBJ whole genome shotgun (WGS) entry which is preliminary data.</text>
</comment>
<dbReference type="EMBL" id="JAPDRL010000007">
    <property type="protein sequence ID" value="KAJ9668429.1"/>
    <property type="molecule type" value="Genomic_DNA"/>
</dbReference>
<evidence type="ECO:0000259" key="2">
    <source>
        <dbReference type="Pfam" id="PF11443"/>
    </source>
</evidence>
<feature type="compositionally biased region" description="Low complexity" evidence="1">
    <location>
        <begin position="660"/>
        <end position="676"/>
    </location>
</feature>
<feature type="domain" description="DUF2828" evidence="2">
    <location>
        <begin position="115"/>
        <end position="535"/>
    </location>
</feature>
<dbReference type="PANTHER" id="PTHR31373">
    <property type="entry name" value="OS06G0652100 PROTEIN"/>
    <property type="match status" value="1"/>
</dbReference>
<evidence type="ECO:0008006" key="6">
    <source>
        <dbReference type="Google" id="ProtNLM"/>
    </source>
</evidence>
<feature type="region of interest" description="Disordered" evidence="1">
    <location>
        <begin position="282"/>
        <end position="301"/>
    </location>
</feature>
<organism evidence="4 5">
    <name type="scientific">Coniosporium apollinis</name>
    <dbReference type="NCBI Taxonomy" id="61459"/>
    <lineage>
        <taxon>Eukaryota</taxon>
        <taxon>Fungi</taxon>
        <taxon>Dikarya</taxon>
        <taxon>Ascomycota</taxon>
        <taxon>Pezizomycotina</taxon>
        <taxon>Dothideomycetes</taxon>
        <taxon>Dothideomycetes incertae sedis</taxon>
        <taxon>Coniosporium</taxon>
    </lineage>
</organism>
<dbReference type="Proteomes" id="UP001172684">
    <property type="component" value="Unassembled WGS sequence"/>
</dbReference>